<sequence length="353" mass="38262">MASTNEHLKIFITSPLEDEHVERIRSIGGNVVTVIHEPDLLPAIRYVADHNGIEEFVRKDNQEKRWRAHLASAHILWDFPAEVRDSAGENLVPNLRWVQTTSSGVGQLVKNLGLQDSDILVTTARGIHAQPLAEFALLALLMHFKGLQHLKQEQRQHTWARYCGDGLAGKTIAVIGAGAVGRRVLATAGAFGMRTVALNRAGASKTAADLGVDVVFAHEKIHAMLNGADALVLCLPHTPESEGLINAAALAALKPGAVLVNVARGVVVDEEALVAALQSGHIGSAALDVFAVEPLPPDSALWDMSNVLISPHSASTVTAENMRITDIFCHNLRCFIDDRFGDMRNMLNKDRMY</sequence>
<dbReference type="CDD" id="cd05300">
    <property type="entry name" value="2-Hacid_dh_1"/>
    <property type="match status" value="1"/>
</dbReference>
<dbReference type="SUPFAM" id="SSF51735">
    <property type="entry name" value="NAD(P)-binding Rossmann-fold domains"/>
    <property type="match status" value="1"/>
</dbReference>
<dbReference type="GO" id="GO:0051287">
    <property type="term" value="F:NAD binding"/>
    <property type="evidence" value="ECO:0007669"/>
    <property type="project" value="InterPro"/>
</dbReference>
<evidence type="ECO:0000313" key="4">
    <source>
        <dbReference type="EMBL" id="SVB76501.1"/>
    </source>
</evidence>
<gene>
    <name evidence="4" type="ORF">METZ01_LOCUS229355</name>
</gene>
<evidence type="ECO:0000256" key="1">
    <source>
        <dbReference type="ARBA" id="ARBA00023002"/>
    </source>
</evidence>
<dbReference type="PANTHER" id="PTHR43333:SF1">
    <property type="entry name" value="D-ISOMER SPECIFIC 2-HYDROXYACID DEHYDROGENASE NAD-BINDING DOMAIN-CONTAINING PROTEIN"/>
    <property type="match status" value="1"/>
</dbReference>
<feature type="domain" description="D-isomer specific 2-hydroxyacid dehydrogenase NAD-binding" evidence="3">
    <location>
        <begin position="139"/>
        <end position="314"/>
    </location>
</feature>
<name>A0A382GQQ8_9ZZZZ</name>
<dbReference type="PANTHER" id="PTHR43333">
    <property type="entry name" value="2-HACID_DH_C DOMAIN-CONTAINING PROTEIN"/>
    <property type="match status" value="1"/>
</dbReference>
<dbReference type="Gene3D" id="3.40.50.720">
    <property type="entry name" value="NAD(P)-binding Rossmann-like Domain"/>
    <property type="match status" value="2"/>
</dbReference>
<accession>A0A382GQQ8</accession>
<reference evidence="4" key="1">
    <citation type="submission" date="2018-05" db="EMBL/GenBank/DDBJ databases">
        <authorList>
            <person name="Lanie J.A."/>
            <person name="Ng W.-L."/>
            <person name="Kazmierczak K.M."/>
            <person name="Andrzejewski T.M."/>
            <person name="Davidsen T.M."/>
            <person name="Wayne K.J."/>
            <person name="Tettelin H."/>
            <person name="Glass J.I."/>
            <person name="Rusch D."/>
            <person name="Podicherti R."/>
            <person name="Tsui H.-C.T."/>
            <person name="Winkler M.E."/>
        </authorList>
    </citation>
    <scope>NUCLEOTIDE SEQUENCE</scope>
</reference>
<keyword evidence="2" id="KW-0520">NAD</keyword>
<dbReference type="Pfam" id="PF02826">
    <property type="entry name" value="2-Hacid_dh_C"/>
    <property type="match status" value="1"/>
</dbReference>
<evidence type="ECO:0000256" key="2">
    <source>
        <dbReference type="ARBA" id="ARBA00023027"/>
    </source>
</evidence>
<dbReference type="InterPro" id="IPR006140">
    <property type="entry name" value="D-isomer_DH_NAD-bd"/>
</dbReference>
<dbReference type="InterPro" id="IPR036291">
    <property type="entry name" value="NAD(P)-bd_dom_sf"/>
</dbReference>
<evidence type="ECO:0000259" key="3">
    <source>
        <dbReference type="Pfam" id="PF02826"/>
    </source>
</evidence>
<dbReference type="GO" id="GO:0016491">
    <property type="term" value="F:oxidoreductase activity"/>
    <property type="evidence" value="ECO:0007669"/>
    <property type="project" value="UniProtKB-KW"/>
</dbReference>
<keyword evidence="1" id="KW-0560">Oxidoreductase</keyword>
<dbReference type="AlphaFoldDB" id="A0A382GQQ8"/>
<dbReference type="InterPro" id="IPR029753">
    <property type="entry name" value="D-isomer_DH_CS"/>
</dbReference>
<proteinExistence type="predicted"/>
<organism evidence="4">
    <name type="scientific">marine metagenome</name>
    <dbReference type="NCBI Taxonomy" id="408172"/>
    <lineage>
        <taxon>unclassified sequences</taxon>
        <taxon>metagenomes</taxon>
        <taxon>ecological metagenomes</taxon>
    </lineage>
</organism>
<dbReference type="PROSITE" id="PS00671">
    <property type="entry name" value="D_2_HYDROXYACID_DH_3"/>
    <property type="match status" value="1"/>
</dbReference>
<dbReference type="EMBL" id="UINC01056452">
    <property type="protein sequence ID" value="SVB76501.1"/>
    <property type="molecule type" value="Genomic_DNA"/>
</dbReference>
<protein>
    <recommendedName>
        <fullName evidence="3">D-isomer specific 2-hydroxyacid dehydrogenase NAD-binding domain-containing protein</fullName>
    </recommendedName>
</protein>